<feature type="transmembrane region" description="Helical" evidence="10">
    <location>
        <begin position="110"/>
        <end position="134"/>
    </location>
</feature>
<dbReference type="InterPro" id="IPR011701">
    <property type="entry name" value="MFS"/>
</dbReference>
<dbReference type="GO" id="GO:0015293">
    <property type="term" value="F:symporter activity"/>
    <property type="evidence" value="ECO:0007669"/>
    <property type="project" value="UniProtKB-KW"/>
</dbReference>
<dbReference type="SUPFAM" id="SSF103473">
    <property type="entry name" value="MFS general substrate transporter"/>
    <property type="match status" value="1"/>
</dbReference>
<dbReference type="InterPro" id="IPR020846">
    <property type="entry name" value="MFS_dom"/>
</dbReference>
<keyword evidence="3" id="KW-0813">Transport</keyword>
<feature type="transmembrane region" description="Helical" evidence="10">
    <location>
        <begin position="140"/>
        <end position="165"/>
    </location>
</feature>
<feature type="transmembrane region" description="Helical" evidence="10">
    <location>
        <begin position="177"/>
        <end position="198"/>
    </location>
</feature>
<name>A0A4Q7VUR2_9BURK</name>
<comment type="similarity">
    <text evidence="2">Belongs to the major facilitator superfamily. Metabolite:H+ Symporter (MHS) family (TC 2.A.1.6) family.</text>
</comment>
<reference evidence="12 13" key="1">
    <citation type="submission" date="2019-02" db="EMBL/GenBank/DDBJ databases">
        <title>Genomic Encyclopedia of Type Strains, Phase IV (KMG-IV): sequencing the most valuable type-strain genomes for metagenomic binning, comparative biology and taxonomic classification.</title>
        <authorList>
            <person name="Goeker M."/>
        </authorList>
    </citation>
    <scope>NUCLEOTIDE SEQUENCE [LARGE SCALE GENOMIC DNA]</scope>
    <source>
        <strain evidence="12 13">DSM 23814</strain>
    </source>
</reference>
<dbReference type="InterPro" id="IPR051084">
    <property type="entry name" value="H+-coupled_symporters"/>
</dbReference>
<accession>A0A4Q7VUR2</accession>
<keyword evidence="4" id="KW-1003">Cell membrane</keyword>
<keyword evidence="7 10" id="KW-1133">Transmembrane helix</keyword>
<dbReference type="FunFam" id="1.20.1250.20:FF:000001">
    <property type="entry name" value="Dicarboxylate MFS transporter"/>
    <property type="match status" value="1"/>
</dbReference>
<evidence type="ECO:0000256" key="10">
    <source>
        <dbReference type="SAM" id="Phobius"/>
    </source>
</evidence>
<feature type="compositionally biased region" description="Polar residues" evidence="9">
    <location>
        <begin position="22"/>
        <end position="31"/>
    </location>
</feature>
<feature type="transmembrane region" description="Helical" evidence="10">
    <location>
        <begin position="304"/>
        <end position="321"/>
    </location>
</feature>
<evidence type="ECO:0000259" key="11">
    <source>
        <dbReference type="PROSITE" id="PS50850"/>
    </source>
</evidence>
<keyword evidence="6" id="KW-0769">Symport</keyword>
<evidence type="ECO:0000313" key="12">
    <source>
        <dbReference type="EMBL" id="RZU00185.1"/>
    </source>
</evidence>
<feature type="transmembrane region" description="Helical" evidence="10">
    <location>
        <begin position="395"/>
        <end position="415"/>
    </location>
</feature>
<feature type="transmembrane region" description="Helical" evidence="10">
    <location>
        <begin position="333"/>
        <end position="352"/>
    </location>
</feature>
<evidence type="ECO:0000256" key="4">
    <source>
        <dbReference type="ARBA" id="ARBA00022475"/>
    </source>
</evidence>
<dbReference type="OrthoDB" id="6766492at2"/>
<feature type="region of interest" description="Disordered" evidence="9">
    <location>
        <begin position="1"/>
        <end position="31"/>
    </location>
</feature>
<evidence type="ECO:0000256" key="1">
    <source>
        <dbReference type="ARBA" id="ARBA00004651"/>
    </source>
</evidence>
<gene>
    <name evidence="12" type="ORF">EV681_1993</name>
</gene>
<feature type="transmembrane region" description="Helical" evidence="10">
    <location>
        <begin position="264"/>
        <end position="284"/>
    </location>
</feature>
<dbReference type="InterPro" id="IPR036259">
    <property type="entry name" value="MFS_trans_sf"/>
</dbReference>
<dbReference type="AlphaFoldDB" id="A0A4Q7VUR2"/>
<evidence type="ECO:0000256" key="6">
    <source>
        <dbReference type="ARBA" id="ARBA00022847"/>
    </source>
</evidence>
<dbReference type="PANTHER" id="PTHR43528:SF7">
    <property type="entry name" value="MFS TRANSPORTER"/>
    <property type="match status" value="1"/>
</dbReference>
<proteinExistence type="inferred from homology"/>
<dbReference type="Pfam" id="PF07690">
    <property type="entry name" value="MFS_1"/>
    <property type="match status" value="1"/>
</dbReference>
<feature type="transmembrane region" description="Helical" evidence="10">
    <location>
        <begin position="427"/>
        <end position="447"/>
    </location>
</feature>
<evidence type="ECO:0000256" key="9">
    <source>
        <dbReference type="SAM" id="MobiDB-lite"/>
    </source>
</evidence>
<protein>
    <submittedName>
        <fullName evidence="12">MHS family proline/betaine transporter-like MFS transporter</fullName>
    </submittedName>
</protein>
<evidence type="ECO:0000256" key="5">
    <source>
        <dbReference type="ARBA" id="ARBA00022692"/>
    </source>
</evidence>
<feature type="transmembrane region" description="Helical" evidence="10">
    <location>
        <begin position="50"/>
        <end position="68"/>
    </location>
</feature>
<evidence type="ECO:0000256" key="7">
    <source>
        <dbReference type="ARBA" id="ARBA00022989"/>
    </source>
</evidence>
<keyword evidence="13" id="KW-1185">Reference proteome</keyword>
<dbReference type="Gene3D" id="1.20.1250.20">
    <property type="entry name" value="MFS general substrate transporter like domains"/>
    <property type="match status" value="2"/>
</dbReference>
<sequence length="449" mass="48381">MDKIQDYRGTGATDDGVPAYPASSQATTKNGNGKTAKAVAAASIGNALEWYDFSVFAFFASYIGHSFFVDGNEVSALISTFLVFAVGFIARPIGALYLGSYGDRVGRKAALTLTIGIMAVGTLIIAIAPPVWMIGVGAPILLLAGRLLQGFSAGGEIGGATAFLVESAPVEKRASYAAWLQASMGVSNILAAFMGMMITTYFDDATISLWAWRIPFVVGLLIVPLGYYIRRTLDETPEFEAQKKMRPADKKPLLDIVRLYPRHMILGVLFSILWTVCVYVLVIYMPTYYASPVIGLGFSRNQAFTASLLGNIFMVIGCVFAGRLADRIGASKVLRAGCVTLMFISWPLLTWLHQSPTMTNLIIVQILHCSAVSLFAGVAPSALAQLFPIQVRSSGMAVSYNIAAIFFAGFTPALMTWATTVDVMAPSYYMFIASAIGLLATIGMYRLKR</sequence>
<feature type="domain" description="Major facilitator superfamily (MFS) profile" evidence="11">
    <location>
        <begin position="38"/>
        <end position="449"/>
    </location>
</feature>
<dbReference type="PROSITE" id="PS00217">
    <property type="entry name" value="SUGAR_TRANSPORT_2"/>
    <property type="match status" value="1"/>
</dbReference>
<keyword evidence="8 10" id="KW-0472">Membrane</keyword>
<dbReference type="GO" id="GO:0005886">
    <property type="term" value="C:plasma membrane"/>
    <property type="evidence" value="ECO:0007669"/>
    <property type="project" value="UniProtKB-SubCell"/>
</dbReference>
<dbReference type="Proteomes" id="UP000293398">
    <property type="component" value="Unassembled WGS sequence"/>
</dbReference>
<dbReference type="InterPro" id="IPR005829">
    <property type="entry name" value="Sugar_transporter_CS"/>
</dbReference>
<evidence type="ECO:0000256" key="2">
    <source>
        <dbReference type="ARBA" id="ARBA00008240"/>
    </source>
</evidence>
<dbReference type="PANTHER" id="PTHR43528">
    <property type="entry name" value="ALPHA-KETOGLUTARATE PERMEASE"/>
    <property type="match status" value="1"/>
</dbReference>
<comment type="subcellular location">
    <subcellularLocation>
        <location evidence="1">Cell membrane</location>
        <topology evidence="1">Multi-pass membrane protein</topology>
    </subcellularLocation>
</comment>
<feature type="transmembrane region" description="Helical" evidence="10">
    <location>
        <begin position="358"/>
        <end position="383"/>
    </location>
</feature>
<keyword evidence="5 10" id="KW-0812">Transmembrane</keyword>
<dbReference type="EMBL" id="SHKO01000001">
    <property type="protein sequence ID" value="RZU00185.1"/>
    <property type="molecule type" value="Genomic_DNA"/>
</dbReference>
<dbReference type="RefSeq" id="WP_130303816.1">
    <property type="nucleotide sequence ID" value="NZ_SHKO01000001.1"/>
</dbReference>
<evidence type="ECO:0000256" key="8">
    <source>
        <dbReference type="ARBA" id="ARBA00023136"/>
    </source>
</evidence>
<feature type="transmembrane region" description="Helical" evidence="10">
    <location>
        <begin position="74"/>
        <end position="98"/>
    </location>
</feature>
<feature type="transmembrane region" description="Helical" evidence="10">
    <location>
        <begin position="210"/>
        <end position="229"/>
    </location>
</feature>
<organism evidence="12 13">
    <name type="scientific">Advenella incenata</name>
    <dbReference type="NCBI Taxonomy" id="267800"/>
    <lineage>
        <taxon>Bacteria</taxon>
        <taxon>Pseudomonadati</taxon>
        <taxon>Pseudomonadota</taxon>
        <taxon>Betaproteobacteria</taxon>
        <taxon>Burkholderiales</taxon>
        <taxon>Alcaligenaceae</taxon>
    </lineage>
</organism>
<evidence type="ECO:0000313" key="13">
    <source>
        <dbReference type="Proteomes" id="UP000293398"/>
    </source>
</evidence>
<evidence type="ECO:0000256" key="3">
    <source>
        <dbReference type="ARBA" id="ARBA00022448"/>
    </source>
</evidence>
<comment type="caution">
    <text evidence="12">The sequence shown here is derived from an EMBL/GenBank/DDBJ whole genome shotgun (WGS) entry which is preliminary data.</text>
</comment>
<dbReference type="PROSITE" id="PS50850">
    <property type="entry name" value="MFS"/>
    <property type="match status" value="1"/>
</dbReference>